<feature type="signal peptide" evidence="1">
    <location>
        <begin position="1"/>
        <end position="26"/>
    </location>
</feature>
<sequence>MKTRTGIAAALSVVALCAVVGVTVYAAAAGANGDARTVAAMEGPVTPFTPQATFAGLTPATGDPELESLVQVHPSPGAIVAAAGPFDDRFVLEDLAFDGGSVSGAVRVTSDVSDVLDLEVLAGFYDAKGVLVGNARFVHHLVEDATHAEPPEERLEFTIAVPADVSGRAVAASIGVPVLVNE</sequence>
<dbReference type="EMBL" id="JALGAR010000001">
    <property type="protein sequence ID" value="MCI4656203.1"/>
    <property type="molecule type" value="Genomic_DNA"/>
</dbReference>
<reference evidence="2" key="1">
    <citation type="submission" date="2022-03" db="EMBL/GenBank/DDBJ databases">
        <title>Cryobacterium sp. nov. strain ZS14-85, isolated from Antarctic soil.</title>
        <authorList>
            <person name="Li J."/>
            <person name="Niu G."/>
        </authorList>
    </citation>
    <scope>NUCLEOTIDE SEQUENCE</scope>
    <source>
        <strain evidence="2">ZS14-85</strain>
    </source>
</reference>
<evidence type="ECO:0000256" key="1">
    <source>
        <dbReference type="SAM" id="SignalP"/>
    </source>
</evidence>
<comment type="caution">
    <text evidence="2">The sequence shown here is derived from an EMBL/GenBank/DDBJ whole genome shotgun (WGS) entry which is preliminary data.</text>
</comment>
<accession>A0AA41QSJ7</accession>
<organism evidence="2 3">
    <name type="scientific">Cryobacterium zhongshanensis</name>
    <dbReference type="NCBI Taxonomy" id="2928153"/>
    <lineage>
        <taxon>Bacteria</taxon>
        <taxon>Bacillati</taxon>
        <taxon>Actinomycetota</taxon>
        <taxon>Actinomycetes</taxon>
        <taxon>Micrococcales</taxon>
        <taxon>Microbacteriaceae</taxon>
        <taxon>Cryobacterium</taxon>
    </lineage>
</organism>
<keyword evidence="1" id="KW-0732">Signal</keyword>
<protein>
    <submittedName>
        <fullName evidence="2">Uncharacterized protein</fullName>
    </submittedName>
</protein>
<name>A0AA41QSJ7_9MICO</name>
<gene>
    <name evidence="2" type="ORF">MQH31_00015</name>
</gene>
<dbReference type="RefSeq" id="WP_243010475.1">
    <property type="nucleotide sequence ID" value="NZ_JALGAR010000001.1"/>
</dbReference>
<evidence type="ECO:0000313" key="3">
    <source>
        <dbReference type="Proteomes" id="UP001165341"/>
    </source>
</evidence>
<keyword evidence="3" id="KW-1185">Reference proteome</keyword>
<proteinExistence type="predicted"/>
<dbReference type="Proteomes" id="UP001165341">
    <property type="component" value="Unassembled WGS sequence"/>
</dbReference>
<evidence type="ECO:0000313" key="2">
    <source>
        <dbReference type="EMBL" id="MCI4656203.1"/>
    </source>
</evidence>
<feature type="chain" id="PRO_5041374063" evidence="1">
    <location>
        <begin position="27"/>
        <end position="182"/>
    </location>
</feature>
<dbReference type="AlphaFoldDB" id="A0AA41QSJ7"/>